<dbReference type="PANTHER" id="PTHR43630">
    <property type="entry name" value="POLY-BETA-1,6-N-ACETYL-D-GLUCOSAMINE SYNTHASE"/>
    <property type="match status" value="1"/>
</dbReference>
<evidence type="ECO:0000313" key="3">
    <source>
        <dbReference type="EMBL" id="SFU64813.1"/>
    </source>
</evidence>
<sequence>MQKLSAVVITLNEINYIKDCVKSISFADEIVIIDSFSTDGTWEYLQSLPHVQSSQHPFENYTSQKNYALQKASHNWVLFIDADEVIPPNLKNEILEILKSPQKDAYYIFRKFIMNGVPLKYCGFQTDKQLRLFNKENTFFEPERLVHERLITSGTTGILKEKLDHHFYKSKEDYTRRILFYGQLKGKELFLKNKKPGFFVQKIKPAFKFFQKYIIRFGILDGKNGYTISKINAKGVAERYKEVKRLRKQQS</sequence>
<dbReference type="STRING" id="1224947.SAMN05216480_11169"/>
<dbReference type="InterPro" id="IPR029044">
    <property type="entry name" value="Nucleotide-diphossugar_trans"/>
</dbReference>
<dbReference type="Pfam" id="PF00535">
    <property type="entry name" value="Glycos_transf_2"/>
    <property type="match status" value="1"/>
</dbReference>
<dbReference type="Proteomes" id="UP000199138">
    <property type="component" value="Unassembled WGS sequence"/>
</dbReference>
<feature type="domain" description="Glycosyltransferase 2-like" evidence="2">
    <location>
        <begin position="5"/>
        <end position="117"/>
    </location>
</feature>
<dbReference type="InterPro" id="IPR001173">
    <property type="entry name" value="Glyco_trans_2-like"/>
</dbReference>
<reference evidence="3 4" key="1">
    <citation type="submission" date="2016-10" db="EMBL/GenBank/DDBJ databases">
        <authorList>
            <person name="de Groot N.N."/>
        </authorList>
    </citation>
    <scope>NUCLEOTIDE SEQUENCE [LARGE SCALE GENOMIC DNA]</scope>
    <source>
        <strain evidence="3 4">CGMCC 1.12333</strain>
    </source>
</reference>
<proteinExistence type="inferred from homology"/>
<dbReference type="RefSeq" id="WP_093025733.1">
    <property type="nucleotide sequence ID" value="NZ_FPBK01000011.1"/>
</dbReference>
<dbReference type="OrthoDB" id="9815923at2"/>
<name>A0A1I7HVU3_9FLAO</name>
<dbReference type="EMBL" id="FPBK01000011">
    <property type="protein sequence ID" value="SFU64813.1"/>
    <property type="molecule type" value="Genomic_DNA"/>
</dbReference>
<dbReference type="PANTHER" id="PTHR43630:SF2">
    <property type="entry name" value="GLYCOSYLTRANSFERASE"/>
    <property type="match status" value="1"/>
</dbReference>
<dbReference type="CDD" id="cd02511">
    <property type="entry name" value="Beta4Glucosyltransferase"/>
    <property type="match status" value="1"/>
</dbReference>
<dbReference type="AlphaFoldDB" id="A0A1I7HVU3"/>
<accession>A0A1I7HVU3</accession>
<evidence type="ECO:0000256" key="1">
    <source>
        <dbReference type="ARBA" id="ARBA00038494"/>
    </source>
</evidence>
<keyword evidence="3" id="KW-0808">Transferase</keyword>
<evidence type="ECO:0000313" key="4">
    <source>
        <dbReference type="Proteomes" id="UP000199138"/>
    </source>
</evidence>
<keyword evidence="4" id="KW-1185">Reference proteome</keyword>
<organism evidence="3 4">
    <name type="scientific">Pustulibacterium marinum</name>
    <dbReference type="NCBI Taxonomy" id="1224947"/>
    <lineage>
        <taxon>Bacteria</taxon>
        <taxon>Pseudomonadati</taxon>
        <taxon>Bacteroidota</taxon>
        <taxon>Flavobacteriia</taxon>
        <taxon>Flavobacteriales</taxon>
        <taxon>Flavobacteriaceae</taxon>
        <taxon>Pustulibacterium</taxon>
    </lineage>
</organism>
<dbReference type="SUPFAM" id="SSF53448">
    <property type="entry name" value="Nucleotide-diphospho-sugar transferases"/>
    <property type="match status" value="1"/>
</dbReference>
<evidence type="ECO:0000259" key="2">
    <source>
        <dbReference type="Pfam" id="PF00535"/>
    </source>
</evidence>
<dbReference type="GO" id="GO:0016740">
    <property type="term" value="F:transferase activity"/>
    <property type="evidence" value="ECO:0007669"/>
    <property type="project" value="UniProtKB-KW"/>
</dbReference>
<gene>
    <name evidence="3" type="ORF">SAMN05216480_11169</name>
</gene>
<comment type="similarity">
    <text evidence="1">Belongs to the glycosyltransferase 2 family. WaaE/KdtX subfamily.</text>
</comment>
<dbReference type="Gene3D" id="3.90.550.10">
    <property type="entry name" value="Spore Coat Polysaccharide Biosynthesis Protein SpsA, Chain A"/>
    <property type="match status" value="1"/>
</dbReference>
<protein>
    <submittedName>
        <fullName evidence="3">Glycosyltransferase involved in cell wall bisynthesis</fullName>
    </submittedName>
</protein>